<comment type="caution">
    <text evidence="1">The sequence shown here is derived from an EMBL/GenBank/DDBJ whole genome shotgun (WGS) entry which is preliminary data.</text>
</comment>
<proteinExistence type="predicted"/>
<dbReference type="InterPro" id="IPR011990">
    <property type="entry name" value="TPR-like_helical_dom_sf"/>
</dbReference>
<keyword evidence="2" id="KW-1185">Reference proteome</keyword>
<sequence>MADTAATSDHVARAVALFEARDWEALADAALARNWSEVELAALDSAIGDHESLGIWELWGEAEERGRAFYAMGFVVARTGRAADAVELFLTAGTLGEYCDVELGEEYADLGDWASAEASYRRALTARRDEWEYSRAAYRLGEHALEIDDRTDAEVVALLEAGVAEADEAVVLLSRLYERRGDVEAARRVLEEAFASNDDVPLVLGNLLSDVFEEYPAAQRAYEEGFARGDAYSAYNLAMMLEHDCDRPEEVAEWLRKAALGGDEVARARLSARGEGSWDDAFREEDGATSPAWMRALYDNALLPYLHGDVLPDENRRPVFRIGPTRAVPPPGVIVRAGRLGLPILIEPHPAGFDLASLGSRITAIRDLTIADASAVTGWDALAEARALEEIDLAGTDPPAEVDDDGMMERLGLTEI</sequence>
<organism evidence="1 2">
    <name type="scientific">Labedella phragmitis</name>
    <dbReference type="NCBI Taxonomy" id="2498849"/>
    <lineage>
        <taxon>Bacteria</taxon>
        <taxon>Bacillati</taxon>
        <taxon>Actinomycetota</taxon>
        <taxon>Actinomycetes</taxon>
        <taxon>Micrococcales</taxon>
        <taxon>Microbacteriaceae</taxon>
        <taxon>Labedella</taxon>
    </lineage>
</organism>
<evidence type="ECO:0008006" key="3">
    <source>
        <dbReference type="Google" id="ProtNLM"/>
    </source>
</evidence>
<evidence type="ECO:0000313" key="2">
    <source>
        <dbReference type="Proteomes" id="UP000288547"/>
    </source>
</evidence>
<gene>
    <name evidence="1" type="ORF">ELQ90_14485</name>
</gene>
<name>A0A3S3Z1L5_9MICO</name>
<dbReference type="OrthoDB" id="5181078at2"/>
<dbReference type="Gene3D" id="1.25.40.10">
    <property type="entry name" value="Tetratricopeptide repeat domain"/>
    <property type="match status" value="2"/>
</dbReference>
<dbReference type="Pfam" id="PF13181">
    <property type="entry name" value="TPR_8"/>
    <property type="match status" value="1"/>
</dbReference>
<accession>A0A3S3Z1L5</accession>
<dbReference type="InterPro" id="IPR019734">
    <property type="entry name" value="TPR_rpt"/>
</dbReference>
<dbReference type="Proteomes" id="UP000288547">
    <property type="component" value="Unassembled WGS sequence"/>
</dbReference>
<dbReference type="AlphaFoldDB" id="A0A3S3Z1L5"/>
<dbReference type="EMBL" id="RZNB01000006">
    <property type="protein sequence ID" value="RWZ46632.1"/>
    <property type="molecule type" value="Genomic_DNA"/>
</dbReference>
<dbReference type="SUPFAM" id="SSF48452">
    <property type="entry name" value="TPR-like"/>
    <property type="match status" value="1"/>
</dbReference>
<dbReference type="RefSeq" id="WP_128495985.1">
    <property type="nucleotide sequence ID" value="NZ_RZNB01000006.1"/>
</dbReference>
<protein>
    <recommendedName>
        <fullName evidence="3">Tetratricopeptide repeat protein</fullName>
    </recommendedName>
</protein>
<reference evidence="1 2" key="1">
    <citation type="submission" date="2018-12" db="EMBL/GenBank/DDBJ databases">
        <authorList>
            <person name="Li F."/>
        </authorList>
    </citation>
    <scope>NUCLEOTIDE SEQUENCE [LARGE SCALE GENOMIC DNA]</scope>
    <source>
        <strain evidence="1 2">11W25H-1</strain>
    </source>
</reference>
<evidence type="ECO:0000313" key="1">
    <source>
        <dbReference type="EMBL" id="RWZ46632.1"/>
    </source>
</evidence>